<comment type="cofactor">
    <cofactor evidence="2">
        <name>Ca(2+)</name>
        <dbReference type="ChEBI" id="CHEBI:29108"/>
    </cofactor>
</comment>
<dbReference type="Pfam" id="PF14200">
    <property type="entry name" value="RicinB_lectin_2"/>
    <property type="match status" value="1"/>
</dbReference>
<dbReference type="Pfam" id="PF02837">
    <property type="entry name" value="Glyco_hydro_2_N"/>
    <property type="match status" value="1"/>
</dbReference>
<dbReference type="EC" id="3.2.1.23" evidence="5 10"/>
<dbReference type="Gene3D" id="3.20.20.80">
    <property type="entry name" value="Glycosidases"/>
    <property type="match status" value="1"/>
</dbReference>
<keyword evidence="11" id="KW-0732">Signal</keyword>
<comment type="subunit">
    <text evidence="4">Monomer.</text>
</comment>
<feature type="domain" description="Beta galactosidase small chain/" evidence="13">
    <location>
        <begin position="922"/>
        <end position="1186"/>
    </location>
</feature>
<dbReference type="InterPro" id="IPR006103">
    <property type="entry name" value="Glyco_hydro_2_cat"/>
</dbReference>
<evidence type="ECO:0000256" key="2">
    <source>
        <dbReference type="ARBA" id="ARBA00001913"/>
    </source>
</evidence>
<dbReference type="PATRIC" id="fig|329854.7.peg.1753"/>
<evidence type="ECO:0000256" key="4">
    <source>
        <dbReference type="ARBA" id="ARBA00011245"/>
    </source>
</evidence>
<feature type="signal peptide" evidence="11">
    <location>
        <begin position="1"/>
        <end position="22"/>
    </location>
</feature>
<dbReference type="PROSITE" id="PS00719">
    <property type="entry name" value="GLYCOSYL_HYDROL_F2_1"/>
    <property type="match status" value="1"/>
</dbReference>
<comment type="catalytic activity">
    <reaction evidence="1 10">
        <text>Hydrolysis of terminal non-reducing beta-D-galactose residues in beta-D-galactosides.</text>
        <dbReference type="EC" id="3.2.1.23"/>
    </reaction>
</comment>
<dbReference type="SUPFAM" id="SSF49303">
    <property type="entry name" value="beta-Galactosidase/glucuronidase domain"/>
    <property type="match status" value="2"/>
</dbReference>
<dbReference type="InterPro" id="IPR013783">
    <property type="entry name" value="Ig-like_fold"/>
</dbReference>
<keyword evidence="7" id="KW-0106">Calcium</keyword>
<dbReference type="Gene3D" id="2.60.120.260">
    <property type="entry name" value="Galactose-binding domain-like"/>
    <property type="match status" value="1"/>
</dbReference>
<keyword evidence="8 10" id="KW-0326">Glycosidase</keyword>
<name>A0A139LL14_9BACE</name>
<dbReference type="PROSITE" id="PS00608">
    <property type="entry name" value="GLYCOSYL_HYDROL_F2_2"/>
    <property type="match status" value="1"/>
</dbReference>
<dbReference type="GO" id="GO:0005990">
    <property type="term" value="P:lactose catabolic process"/>
    <property type="evidence" value="ECO:0007669"/>
    <property type="project" value="TreeGrafter"/>
</dbReference>
<evidence type="ECO:0000256" key="8">
    <source>
        <dbReference type="ARBA" id="ARBA00023295"/>
    </source>
</evidence>
<dbReference type="SUPFAM" id="SSF49785">
    <property type="entry name" value="Galactose-binding domain-like"/>
    <property type="match status" value="1"/>
</dbReference>
<feature type="domain" description="Ricin B lectin" evidence="12">
    <location>
        <begin position="27"/>
        <end position="164"/>
    </location>
</feature>
<evidence type="ECO:0000256" key="5">
    <source>
        <dbReference type="ARBA" id="ARBA00012756"/>
    </source>
</evidence>
<dbReference type="InterPro" id="IPR006102">
    <property type="entry name" value="Ig-like_GH2"/>
</dbReference>
<dbReference type="RefSeq" id="WP_082788021.1">
    <property type="nucleotide sequence ID" value="NZ_KQ968690.1"/>
</dbReference>
<protein>
    <recommendedName>
        <fullName evidence="5 10">Beta-galactosidase</fullName>
        <ecNumber evidence="5 10">3.2.1.23</ecNumber>
    </recommendedName>
    <alternativeName>
        <fullName evidence="9 10">Lactase</fullName>
    </alternativeName>
</protein>
<dbReference type="InterPro" id="IPR023230">
    <property type="entry name" value="Glyco_hydro_2_CS"/>
</dbReference>
<gene>
    <name evidence="14" type="ORF">HMPREF2531_01722</name>
</gene>
<dbReference type="PANTHER" id="PTHR46323:SF2">
    <property type="entry name" value="BETA-GALACTOSIDASE"/>
    <property type="match status" value="1"/>
</dbReference>
<evidence type="ECO:0000256" key="3">
    <source>
        <dbReference type="ARBA" id="ARBA00007401"/>
    </source>
</evidence>
<dbReference type="InterPro" id="IPR050347">
    <property type="entry name" value="Bact_Beta-galactosidase"/>
</dbReference>
<comment type="similarity">
    <text evidence="3 10">Belongs to the glycosyl hydrolase 2 family.</text>
</comment>
<dbReference type="SUPFAM" id="SSF51445">
    <property type="entry name" value="(Trans)glycosidases"/>
    <property type="match status" value="1"/>
</dbReference>
<dbReference type="InterPro" id="IPR000772">
    <property type="entry name" value="Ricin_B_lectin"/>
</dbReference>
<dbReference type="PANTHER" id="PTHR46323">
    <property type="entry name" value="BETA-GALACTOSIDASE"/>
    <property type="match status" value="1"/>
</dbReference>
<dbReference type="InterPro" id="IPR006101">
    <property type="entry name" value="Glyco_hydro_2"/>
</dbReference>
<evidence type="ECO:0000256" key="6">
    <source>
        <dbReference type="ARBA" id="ARBA00022801"/>
    </source>
</evidence>
<comment type="caution">
    <text evidence="14">The sequence shown here is derived from an EMBL/GenBank/DDBJ whole genome shotgun (WGS) entry which is preliminary data.</text>
</comment>
<dbReference type="Pfam" id="PF02929">
    <property type="entry name" value="Bgal_small_N"/>
    <property type="match status" value="1"/>
</dbReference>
<dbReference type="InterPro" id="IPR004199">
    <property type="entry name" value="B-gal_small/dom_5"/>
</dbReference>
<evidence type="ECO:0000259" key="13">
    <source>
        <dbReference type="SMART" id="SM01038"/>
    </source>
</evidence>
<proteinExistence type="inferred from homology"/>
<evidence type="ECO:0000256" key="11">
    <source>
        <dbReference type="SAM" id="SignalP"/>
    </source>
</evidence>
<dbReference type="GO" id="GO:0030246">
    <property type="term" value="F:carbohydrate binding"/>
    <property type="evidence" value="ECO:0007669"/>
    <property type="project" value="InterPro"/>
</dbReference>
<dbReference type="InterPro" id="IPR017853">
    <property type="entry name" value="GH"/>
</dbReference>
<dbReference type="AlphaFoldDB" id="A0A139LL14"/>
<dbReference type="Proteomes" id="UP000070319">
    <property type="component" value="Unassembled WGS sequence"/>
</dbReference>
<evidence type="ECO:0000256" key="9">
    <source>
        <dbReference type="ARBA" id="ARBA00032230"/>
    </source>
</evidence>
<dbReference type="SUPFAM" id="SSF50370">
    <property type="entry name" value="Ricin B-like lectins"/>
    <property type="match status" value="1"/>
</dbReference>
<dbReference type="GO" id="GO:0009341">
    <property type="term" value="C:beta-galactosidase complex"/>
    <property type="evidence" value="ECO:0007669"/>
    <property type="project" value="InterPro"/>
</dbReference>
<dbReference type="Pfam" id="PF00703">
    <property type="entry name" value="Glyco_hydro_2"/>
    <property type="match status" value="1"/>
</dbReference>
<dbReference type="PRINTS" id="PR00132">
    <property type="entry name" value="GLHYDRLASE2"/>
</dbReference>
<dbReference type="Gene3D" id="2.60.40.10">
    <property type="entry name" value="Immunoglobulins"/>
    <property type="match status" value="2"/>
</dbReference>
<evidence type="ECO:0000259" key="12">
    <source>
        <dbReference type="SMART" id="SM00458"/>
    </source>
</evidence>
<dbReference type="CDD" id="cd00161">
    <property type="entry name" value="beta-trefoil_Ricin-like"/>
    <property type="match status" value="1"/>
</dbReference>
<dbReference type="InterPro" id="IPR032312">
    <property type="entry name" value="LacZ_4"/>
</dbReference>
<evidence type="ECO:0000313" key="15">
    <source>
        <dbReference type="Proteomes" id="UP000070319"/>
    </source>
</evidence>
<feature type="chain" id="PRO_5007487079" description="Beta-galactosidase" evidence="11">
    <location>
        <begin position="23"/>
        <end position="1189"/>
    </location>
</feature>
<dbReference type="InterPro" id="IPR035992">
    <property type="entry name" value="Ricin_B-like_lectins"/>
</dbReference>
<dbReference type="InterPro" id="IPR023232">
    <property type="entry name" value="Glyco_hydro_2_AS"/>
</dbReference>
<reference evidence="14 15" key="1">
    <citation type="submission" date="2016-02" db="EMBL/GenBank/DDBJ databases">
        <authorList>
            <person name="Wen L."/>
            <person name="He K."/>
            <person name="Yang H."/>
        </authorList>
    </citation>
    <scope>NUCLEOTIDE SEQUENCE [LARGE SCALE GENOMIC DNA]</scope>
    <source>
        <strain evidence="14 15">KLE1704</strain>
    </source>
</reference>
<dbReference type="PROSITE" id="PS50231">
    <property type="entry name" value="RICIN_B_LECTIN"/>
    <property type="match status" value="1"/>
</dbReference>
<evidence type="ECO:0000256" key="7">
    <source>
        <dbReference type="ARBA" id="ARBA00022837"/>
    </source>
</evidence>
<dbReference type="EMBL" id="LTDF01000070">
    <property type="protein sequence ID" value="KXT52142.1"/>
    <property type="molecule type" value="Genomic_DNA"/>
</dbReference>
<accession>A0A139LL14</accession>
<dbReference type="Pfam" id="PF16353">
    <property type="entry name" value="LacZ_4"/>
    <property type="match status" value="1"/>
</dbReference>
<dbReference type="SMART" id="SM01038">
    <property type="entry name" value="Bgal_small_N"/>
    <property type="match status" value="1"/>
</dbReference>
<dbReference type="InterPro" id="IPR014718">
    <property type="entry name" value="GH-type_carb-bd"/>
</dbReference>
<dbReference type="Pfam" id="PF02836">
    <property type="entry name" value="Glyco_hydro_2_C"/>
    <property type="match status" value="1"/>
</dbReference>
<keyword evidence="6 10" id="KW-0378">Hydrolase</keyword>
<dbReference type="Gene3D" id="2.80.10.50">
    <property type="match status" value="1"/>
</dbReference>
<dbReference type="InterPro" id="IPR008979">
    <property type="entry name" value="Galactose-bd-like_sf"/>
</dbReference>
<sequence length="1189" mass="136368">MYKIKSIILSGILAFCNLCATAQSIDSGQAYEIHTLSGLAMDNQESVDTGSKIFISRRVPGKESQIWQFIPIEKDIYCIVSPLSQQAIDNGGDGAVERSILQWSNDLNNSNQRWKVNRQSNGNYIFTSVASGYNLGFPDAGLVGEPVFQLKPDIHQPNQQWILVKSNVKVKADPLKTHSNNDWENQNIFAINKEDGHATFIPFANMEEMQADPAYRRPWERTRSSRYVLLNGNWKFNWVKQPEDRPKDFYKTNYDVSAWAEIPVPSNWEMHGYGTPIYTNITYPFRNNPPFIQGQRGYTVEKEPNAVGSYRHEFTLPAGWIDKEVFIHFDGVYSAMYLWINGEKVGYSQGANNDARFNITRYVHPGKNQVAVEVYRWSDGSYLEDQDMFRLSGIHRDVYLVASPKVQLRDLHLTSVLSSRYDKAELNVKSKIKNHGKAIKNASVRVSLLDETGRNLKQFVTETGALAAGKEVIINSKGSIRDPKLWSAETPYLYTVNIELLDEQGKVTEATTQQYGFRRIEIRNNKVYINGMLTLFKGANRHDIHPQYGKAIPVESMIEDILLFKRHNLNTIRTSHYPNDPKMYGLFDYYGLYVMDEADQECHGNMSLTNNPAWEAAFVDRMVRMVERDKNHPSVIFWSLGNESGGGCNAVAEYKAAKAIDDRPIHYEGMNDQADIDSRMYPSIESMIEQDKQPRDKPYFLCEYAHAMGNAVGNLEEYWDYIEYHSNRMIGGCIWDWVDQALNKPGEAKDHLYFGGSFGDAPNDNDFCCNGLVTADRRVTPKLLEVKKVYQYISFKMNDKNSVELHNRYTVHNMTHFNLHYTLEKDGKVIKEEEFGLPDGKPNERRTIHVPMERYLTDPNAEYFVNFEVKLKHDCVWAPAGHVVATEQFALNEKINKPSEIKTDTPGNEILKAYEEERRYVRFENNNCGISFDMATGQMIGLRYGAQEVLHRQQGPEFNWYRSINNDPRNWTNTQIKLQDFTWKQAEDKKSVTVIAELEAIIGKVNVPHTITYTIHGNGAIDIKASFKTGTDFNLPRLALQTSLNPALDKITWFGRGPIENYQDRKNAAYVGLYSTTVEDMREYYARTQSMGERCDSRWLTLTNNYGKGIKITPEGTIDFSAQHYTDRELWQVKYAHDLGNIRRSEVVLNLDCVQRGLGNASCGPGPRPKYEIKKDSVYTYAFRIEEVK</sequence>
<evidence type="ECO:0000256" key="1">
    <source>
        <dbReference type="ARBA" id="ARBA00001412"/>
    </source>
</evidence>
<dbReference type="Gene3D" id="2.70.98.10">
    <property type="match status" value="1"/>
</dbReference>
<dbReference type="GO" id="GO:0004565">
    <property type="term" value="F:beta-galactosidase activity"/>
    <property type="evidence" value="ECO:0007669"/>
    <property type="project" value="UniProtKB-EC"/>
</dbReference>
<evidence type="ECO:0000313" key="14">
    <source>
        <dbReference type="EMBL" id="KXT52142.1"/>
    </source>
</evidence>
<dbReference type="InterPro" id="IPR006104">
    <property type="entry name" value="Glyco_hydro_2_N"/>
</dbReference>
<dbReference type="SMART" id="SM00458">
    <property type="entry name" value="RICIN"/>
    <property type="match status" value="1"/>
</dbReference>
<dbReference type="InterPro" id="IPR036156">
    <property type="entry name" value="Beta-gal/glucu_dom_sf"/>
</dbReference>
<dbReference type="InterPro" id="IPR011013">
    <property type="entry name" value="Gal_mutarotase_sf_dom"/>
</dbReference>
<organism evidence="14">
    <name type="scientific">Bacteroides intestinalis</name>
    <dbReference type="NCBI Taxonomy" id="329854"/>
    <lineage>
        <taxon>Bacteria</taxon>
        <taxon>Pseudomonadati</taxon>
        <taxon>Bacteroidota</taxon>
        <taxon>Bacteroidia</taxon>
        <taxon>Bacteroidales</taxon>
        <taxon>Bacteroidaceae</taxon>
        <taxon>Bacteroides</taxon>
    </lineage>
</organism>
<evidence type="ECO:0000256" key="10">
    <source>
        <dbReference type="RuleBase" id="RU361154"/>
    </source>
</evidence>
<dbReference type="SUPFAM" id="SSF74650">
    <property type="entry name" value="Galactose mutarotase-like"/>
    <property type="match status" value="1"/>
</dbReference>